<keyword evidence="1" id="KW-1133">Transmembrane helix</keyword>
<keyword evidence="1" id="KW-0812">Transmembrane</keyword>
<protein>
    <submittedName>
        <fullName evidence="2">Uncharacterized protein</fullName>
    </submittedName>
</protein>
<feature type="transmembrane region" description="Helical" evidence="1">
    <location>
        <begin position="22"/>
        <end position="45"/>
    </location>
</feature>
<evidence type="ECO:0000313" key="2">
    <source>
        <dbReference type="EMBL" id="ORY46735.1"/>
    </source>
</evidence>
<name>A0A1Y2CK66_9FUNG</name>
<evidence type="ECO:0000313" key="3">
    <source>
        <dbReference type="Proteomes" id="UP000193642"/>
    </source>
</evidence>
<sequence length="145" mass="15779">MRGRFALDGLRSLKTSGYNDSVSLLFAAVSLRALGVAVLVVALKFHRAKQGVLSKGEFVLPVTVPPSPGRTHTRASSVSRNITSSEASIDVHVNECDDSTPVSLDRWGFDLFAEDDSDPRAFVWEKTPTILALLVTEIIWLAIVL</sequence>
<dbReference type="Proteomes" id="UP000193642">
    <property type="component" value="Unassembled WGS sequence"/>
</dbReference>
<dbReference type="AlphaFoldDB" id="A0A1Y2CK66"/>
<dbReference type="EMBL" id="MCGO01000015">
    <property type="protein sequence ID" value="ORY46735.1"/>
    <property type="molecule type" value="Genomic_DNA"/>
</dbReference>
<dbReference type="OrthoDB" id="10301452at2759"/>
<proteinExistence type="predicted"/>
<keyword evidence="1" id="KW-0472">Membrane</keyword>
<evidence type="ECO:0000256" key="1">
    <source>
        <dbReference type="SAM" id="Phobius"/>
    </source>
</evidence>
<reference evidence="2 3" key="1">
    <citation type="submission" date="2016-07" db="EMBL/GenBank/DDBJ databases">
        <title>Pervasive Adenine N6-methylation of Active Genes in Fungi.</title>
        <authorList>
            <consortium name="DOE Joint Genome Institute"/>
            <person name="Mondo S.J."/>
            <person name="Dannebaum R.O."/>
            <person name="Kuo R.C."/>
            <person name="Labutti K."/>
            <person name="Haridas S."/>
            <person name="Kuo A."/>
            <person name="Salamov A."/>
            <person name="Ahrendt S.R."/>
            <person name="Lipzen A."/>
            <person name="Sullivan W."/>
            <person name="Andreopoulos W.B."/>
            <person name="Clum A."/>
            <person name="Lindquist E."/>
            <person name="Daum C."/>
            <person name="Ramamoorthy G.K."/>
            <person name="Gryganskyi A."/>
            <person name="Culley D."/>
            <person name="Magnuson J.K."/>
            <person name="James T.Y."/>
            <person name="O'Malley M.A."/>
            <person name="Stajich J.E."/>
            <person name="Spatafora J.W."/>
            <person name="Visel A."/>
            <person name="Grigoriev I.V."/>
        </authorList>
    </citation>
    <scope>NUCLEOTIDE SEQUENCE [LARGE SCALE GENOMIC DNA]</scope>
    <source>
        <strain evidence="2 3">JEL800</strain>
    </source>
</reference>
<comment type="caution">
    <text evidence="2">The sequence shown here is derived from an EMBL/GenBank/DDBJ whole genome shotgun (WGS) entry which is preliminary data.</text>
</comment>
<gene>
    <name evidence="2" type="ORF">BCR33DRAFT_109094</name>
</gene>
<accession>A0A1Y2CK66</accession>
<organism evidence="2 3">
    <name type="scientific">Rhizoclosmatium globosum</name>
    <dbReference type="NCBI Taxonomy" id="329046"/>
    <lineage>
        <taxon>Eukaryota</taxon>
        <taxon>Fungi</taxon>
        <taxon>Fungi incertae sedis</taxon>
        <taxon>Chytridiomycota</taxon>
        <taxon>Chytridiomycota incertae sedis</taxon>
        <taxon>Chytridiomycetes</taxon>
        <taxon>Chytridiales</taxon>
        <taxon>Chytriomycetaceae</taxon>
        <taxon>Rhizoclosmatium</taxon>
    </lineage>
</organism>
<keyword evidence="3" id="KW-1185">Reference proteome</keyword>